<gene>
    <name evidence="2" type="ORF">AMEX_G11846</name>
</gene>
<dbReference type="CDD" id="cd00882">
    <property type="entry name" value="Ras_like_GTPase"/>
    <property type="match status" value="1"/>
</dbReference>
<proteinExistence type="predicted"/>
<dbReference type="InterPro" id="IPR013098">
    <property type="entry name" value="Ig_I-set"/>
</dbReference>
<dbReference type="Proteomes" id="UP000752171">
    <property type="component" value="Unassembled WGS sequence"/>
</dbReference>
<dbReference type="InterPro" id="IPR036179">
    <property type="entry name" value="Ig-like_dom_sf"/>
</dbReference>
<dbReference type="InterPro" id="IPR027417">
    <property type="entry name" value="P-loop_NTPase"/>
</dbReference>
<dbReference type="Gene3D" id="2.60.40.10">
    <property type="entry name" value="Immunoglobulins"/>
    <property type="match status" value="1"/>
</dbReference>
<dbReference type="InterPro" id="IPR013783">
    <property type="entry name" value="Ig-like_fold"/>
</dbReference>
<evidence type="ECO:0000313" key="3">
    <source>
        <dbReference type="Proteomes" id="UP000752171"/>
    </source>
</evidence>
<name>A0A8T2LV23_ASTMX</name>
<dbReference type="OrthoDB" id="25620at2759"/>
<dbReference type="PROSITE" id="PS50835">
    <property type="entry name" value="IG_LIKE"/>
    <property type="match status" value="1"/>
</dbReference>
<reference evidence="2 3" key="1">
    <citation type="submission" date="2021-07" db="EMBL/GenBank/DDBJ databases">
        <authorList>
            <person name="Imarazene B."/>
            <person name="Zahm M."/>
            <person name="Klopp C."/>
            <person name="Cabau C."/>
            <person name="Beille S."/>
            <person name="Jouanno E."/>
            <person name="Castinel A."/>
            <person name="Lluch J."/>
            <person name="Gil L."/>
            <person name="Kuchtly C."/>
            <person name="Lopez Roques C."/>
            <person name="Donnadieu C."/>
            <person name="Parrinello H."/>
            <person name="Journot L."/>
            <person name="Du K."/>
            <person name="Schartl M."/>
            <person name="Retaux S."/>
            <person name="Guiguen Y."/>
        </authorList>
    </citation>
    <scope>NUCLEOTIDE SEQUENCE [LARGE SCALE GENOMIC DNA]</scope>
    <source>
        <strain evidence="2">Pach_M1</strain>
        <tissue evidence="2">Testis</tissue>
    </source>
</reference>
<dbReference type="InterPro" id="IPR007110">
    <property type="entry name" value="Ig-like_dom"/>
</dbReference>
<evidence type="ECO:0000313" key="2">
    <source>
        <dbReference type="EMBL" id="KAG9274784.1"/>
    </source>
</evidence>
<dbReference type="InterPro" id="IPR003599">
    <property type="entry name" value="Ig_sub"/>
</dbReference>
<feature type="domain" description="Ig-like" evidence="1">
    <location>
        <begin position="17"/>
        <end position="104"/>
    </location>
</feature>
<accession>A0A8T2LV23</accession>
<dbReference type="AlphaFoldDB" id="A0A8T2LV23"/>
<evidence type="ECO:0000259" key="1">
    <source>
        <dbReference type="PROSITE" id="PS50835"/>
    </source>
</evidence>
<dbReference type="EMBL" id="JAICCE010000008">
    <property type="protein sequence ID" value="KAG9274784.1"/>
    <property type="molecule type" value="Genomic_DNA"/>
</dbReference>
<dbReference type="SMART" id="SM00409">
    <property type="entry name" value="IG"/>
    <property type="match status" value="1"/>
</dbReference>
<comment type="caution">
    <text evidence="2">The sequence shown here is derived from an EMBL/GenBank/DDBJ whole genome shotgun (WGS) entry which is preliminary data.</text>
</comment>
<protein>
    <recommendedName>
        <fullName evidence="1">Ig-like domain-containing protein</fullName>
    </recommendedName>
</protein>
<dbReference type="PANTHER" id="PTHR14241:SF1">
    <property type="entry name" value="INTERFERON-INDUCED PROTEIN 44-RELATED"/>
    <property type="match status" value="1"/>
</dbReference>
<dbReference type="Pfam" id="PF07679">
    <property type="entry name" value="I-set"/>
    <property type="match status" value="1"/>
</dbReference>
<dbReference type="GO" id="GO:0006955">
    <property type="term" value="P:immune response"/>
    <property type="evidence" value="ECO:0007669"/>
    <property type="project" value="TreeGrafter"/>
</dbReference>
<organism evidence="2 3">
    <name type="scientific">Astyanax mexicanus</name>
    <name type="common">Blind cave fish</name>
    <name type="synonym">Astyanax fasciatus mexicanus</name>
    <dbReference type="NCBI Taxonomy" id="7994"/>
    <lineage>
        <taxon>Eukaryota</taxon>
        <taxon>Metazoa</taxon>
        <taxon>Chordata</taxon>
        <taxon>Craniata</taxon>
        <taxon>Vertebrata</taxon>
        <taxon>Euteleostomi</taxon>
        <taxon>Actinopterygii</taxon>
        <taxon>Neopterygii</taxon>
        <taxon>Teleostei</taxon>
        <taxon>Ostariophysi</taxon>
        <taxon>Characiformes</taxon>
        <taxon>Characoidei</taxon>
        <taxon>Acestrorhamphidae</taxon>
        <taxon>Acestrorhamphinae</taxon>
        <taxon>Astyanax</taxon>
    </lineage>
</organism>
<dbReference type="SUPFAM" id="SSF52540">
    <property type="entry name" value="P-loop containing nucleoside triphosphate hydrolases"/>
    <property type="match status" value="1"/>
</dbReference>
<dbReference type="SUPFAM" id="SSF48726">
    <property type="entry name" value="Immunoglobulin"/>
    <property type="match status" value="1"/>
</dbReference>
<dbReference type="Gene3D" id="3.40.50.300">
    <property type="entry name" value="P-loop containing nucleotide triphosphate hydrolases"/>
    <property type="match status" value="1"/>
</dbReference>
<dbReference type="PANTHER" id="PTHR14241">
    <property type="entry name" value="INTERFERON-INDUCED PROTEIN 44"/>
    <property type="match status" value="1"/>
</dbReference>
<sequence length="383" mass="42845">MSGWLWNYSVGWIWPKPEFLSVFADQDVERGKNVKLICDANTGNVTATWAKDGCQLRVKGKHISTARNSTFSLEIKNVEQKDVGKYSLTLTNITGSVSHSANITLALKEWRNIPKEPNEMIKSLKNLKICTDEVTELRLLLHGPVGAGKSSIINTIKSIFENRPFVNAPAATGSSTSYTLNYKKYSVGRFAIYDVKGLERTSGGVNPDDIINALKGHIKNGYKFGDDPINTDDEFYNISPGLNDKIHCLISVIPASNPSGRGPDGKEAFIDEDMVKKLKNIRENASKLEIPQVVFMTKVDKACPTTKEDLSKIYTSKKIKEKMEVCSNLLNVPMNCIFPVQNYHEENKLDPVLNSLMLDALNQVVHWANDYLKSVYESQKHVE</sequence>